<feature type="compositionally biased region" description="Basic and acidic residues" evidence="2">
    <location>
        <begin position="64"/>
        <end position="84"/>
    </location>
</feature>
<dbReference type="Gene3D" id="3.30.70.330">
    <property type="match status" value="1"/>
</dbReference>
<comment type="caution">
    <text evidence="4">The sequence shown here is derived from an EMBL/GenBank/DDBJ whole genome shotgun (WGS) entry which is preliminary data.</text>
</comment>
<dbReference type="Pfam" id="PF00076">
    <property type="entry name" value="RRM_1"/>
    <property type="match status" value="1"/>
</dbReference>
<feature type="compositionally biased region" description="Basic residues" evidence="2">
    <location>
        <begin position="88"/>
        <end position="106"/>
    </location>
</feature>
<feature type="domain" description="RRM" evidence="3">
    <location>
        <begin position="1"/>
        <end position="64"/>
    </location>
</feature>
<proteinExistence type="predicted"/>
<organism evidence="4 5">
    <name type="scientific">Brassica cretica</name>
    <name type="common">Mustard</name>
    <dbReference type="NCBI Taxonomy" id="69181"/>
    <lineage>
        <taxon>Eukaryota</taxon>
        <taxon>Viridiplantae</taxon>
        <taxon>Streptophyta</taxon>
        <taxon>Embryophyta</taxon>
        <taxon>Tracheophyta</taxon>
        <taxon>Spermatophyta</taxon>
        <taxon>Magnoliopsida</taxon>
        <taxon>eudicotyledons</taxon>
        <taxon>Gunneridae</taxon>
        <taxon>Pentapetalae</taxon>
        <taxon>rosids</taxon>
        <taxon>malvids</taxon>
        <taxon>Brassicales</taxon>
        <taxon>Brassicaceae</taxon>
        <taxon>Brassiceae</taxon>
        <taxon>Brassica</taxon>
    </lineage>
</organism>
<dbReference type="InterPro" id="IPR035979">
    <property type="entry name" value="RBD_domain_sf"/>
</dbReference>
<evidence type="ECO:0000313" key="5">
    <source>
        <dbReference type="Proteomes" id="UP000266723"/>
    </source>
</evidence>
<dbReference type="PROSITE" id="PS50102">
    <property type="entry name" value="RRM"/>
    <property type="match status" value="1"/>
</dbReference>
<dbReference type="EMBL" id="QGKV02000649">
    <property type="protein sequence ID" value="KAF3576613.1"/>
    <property type="molecule type" value="Genomic_DNA"/>
</dbReference>
<feature type="compositionally biased region" description="Low complexity" evidence="2">
    <location>
        <begin position="206"/>
        <end position="221"/>
    </location>
</feature>
<evidence type="ECO:0000256" key="2">
    <source>
        <dbReference type="SAM" id="MobiDB-lite"/>
    </source>
</evidence>
<evidence type="ECO:0000313" key="4">
    <source>
        <dbReference type="EMBL" id="KAF3576613.1"/>
    </source>
</evidence>
<dbReference type="InterPro" id="IPR012677">
    <property type="entry name" value="Nucleotide-bd_a/b_plait_sf"/>
</dbReference>
<feature type="region of interest" description="Disordered" evidence="2">
    <location>
        <begin position="63"/>
        <end position="221"/>
    </location>
</feature>
<feature type="compositionally biased region" description="Basic and acidic residues" evidence="2">
    <location>
        <begin position="176"/>
        <end position="205"/>
    </location>
</feature>
<dbReference type="Proteomes" id="UP000266723">
    <property type="component" value="Unassembled WGS sequence"/>
</dbReference>
<reference evidence="4 5" key="1">
    <citation type="journal article" date="2020" name="BMC Genomics">
        <title>Intraspecific diversification of the crop wild relative Brassica cretica Lam. using demographic model selection.</title>
        <authorList>
            <person name="Kioukis A."/>
            <person name="Michalopoulou V.A."/>
            <person name="Briers L."/>
            <person name="Pirintsos S."/>
            <person name="Studholme D.J."/>
            <person name="Pavlidis P."/>
            <person name="Sarris P.F."/>
        </authorList>
    </citation>
    <scope>NUCLEOTIDE SEQUENCE [LARGE SCALE GENOMIC DNA]</scope>
    <source>
        <strain evidence="5">cv. PFS-1207/04</strain>
    </source>
</reference>
<gene>
    <name evidence="4" type="ORF">DY000_02032591</name>
</gene>
<sequence length="221" mass="25170">MQMRYEHCSSVSLLTLIDLAKFSREPRGFAFVEFVDAYDAGEAQRSMNRRIFGGREITVVVASESRKRPEEMRVKTRTRSREPSGSRGRSHGRSRSRSISRSRSPRRPSDSRNRRRSRSYSPAPRRRGADYSASPRRRQEERPRSPLRSPPRGEGDAKYSRRSYSPGHEGAAAAAGDRDANGDNDTREKPDYEPEERRRGGREVSRSPSGSRSRSVEASPR</sequence>
<keyword evidence="5" id="KW-1185">Reference proteome</keyword>
<evidence type="ECO:0000259" key="3">
    <source>
        <dbReference type="PROSITE" id="PS50102"/>
    </source>
</evidence>
<protein>
    <recommendedName>
        <fullName evidence="3">RRM domain-containing protein</fullName>
    </recommendedName>
</protein>
<dbReference type="InterPro" id="IPR000504">
    <property type="entry name" value="RRM_dom"/>
</dbReference>
<dbReference type="SUPFAM" id="SSF54928">
    <property type="entry name" value="RNA-binding domain, RBD"/>
    <property type="match status" value="1"/>
</dbReference>
<evidence type="ECO:0000256" key="1">
    <source>
        <dbReference type="PROSITE-ProRule" id="PRU00176"/>
    </source>
</evidence>
<accession>A0ABQ7DGV6</accession>
<keyword evidence="1" id="KW-0694">RNA-binding</keyword>
<name>A0ABQ7DGV6_BRACR</name>